<dbReference type="InterPro" id="IPR036950">
    <property type="entry name" value="PBP_transglycosylase"/>
</dbReference>
<keyword evidence="5 12" id="KW-0812">Transmembrane</keyword>
<evidence type="ECO:0000256" key="8">
    <source>
        <dbReference type="ARBA" id="ARBA00022989"/>
    </source>
</evidence>
<evidence type="ECO:0000313" key="15">
    <source>
        <dbReference type="Proteomes" id="UP000505355"/>
    </source>
</evidence>
<keyword evidence="2" id="KW-0997">Cell inner membrane</keyword>
<dbReference type="GO" id="GO:0009252">
    <property type="term" value="P:peptidoglycan biosynthetic process"/>
    <property type="evidence" value="ECO:0007669"/>
    <property type="project" value="UniProtKB-KW"/>
</dbReference>
<evidence type="ECO:0000256" key="10">
    <source>
        <dbReference type="ARBA" id="ARBA00023316"/>
    </source>
</evidence>
<dbReference type="RefSeq" id="WP_173417313.1">
    <property type="nucleotide sequence ID" value="NZ_CP054139.1"/>
</dbReference>
<dbReference type="InterPro" id="IPR001264">
    <property type="entry name" value="Glyco_trans_51"/>
</dbReference>
<evidence type="ECO:0000256" key="6">
    <source>
        <dbReference type="ARBA" id="ARBA00022960"/>
    </source>
</evidence>
<evidence type="ECO:0000259" key="13">
    <source>
        <dbReference type="Pfam" id="PF00912"/>
    </source>
</evidence>
<keyword evidence="15" id="KW-1185">Reference proteome</keyword>
<evidence type="ECO:0000256" key="4">
    <source>
        <dbReference type="ARBA" id="ARBA00022679"/>
    </source>
</evidence>
<organism evidence="14 15">
    <name type="scientific">Mucilaginibacter mali</name>
    <dbReference type="NCBI Taxonomy" id="2740462"/>
    <lineage>
        <taxon>Bacteria</taxon>
        <taxon>Pseudomonadati</taxon>
        <taxon>Bacteroidota</taxon>
        <taxon>Sphingobacteriia</taxon>
        <taxon>Sphingobacteriales</taxon>
        <taxon>Sphingobacteriaceae</taxon>
        <taxon>Mucilaginibacter</taxon>
    </lineage>
</organism>
<dbReference type="EMBL" id="CP054139">
    <property type="protein sequence ID" value="QKJ32664.1"/>
    <property type="molecule type" value="Genomic_DNA"/>
</dbReference>
<name>A0A7D4QFK5_9SPHI</name>
<feature type="compositionally biased region" description="Basic and acidic residues" evidence="11">
    <location>
        <begin position="684"/>
        <end position="730"/>
    </location>
</feature>
<evidence type="ECO:0000256" key="7">
    <source>
        <dbReference type="ARBA" id="ARBA00022984"/>
    </source>
</evidence>
<keyword evidence="4" id="KW-0808">Transferase</keyword>
<proteinExistence type="predicted"/>
<dbReference type="GO" id="GO:0071555">
    <property type="term" value="P:cell wall organization"/>
    <property type="evidence" value="ECO:0007669"/>
    <property type="project" value="UniProtKB-KW"/>
</dbReference>
<keyword evidence="9 12" id="KW-0472">Membrane</keyword>
<feature type="domain" description="Glycosyl transferase family 51" evidence="13">
    <location>
        <begin position="431"/>
        <end position="578"/>
    </location>
</feature>
<feature type="region of interest" description="Disordered" evidence="11">
    <location>
        <begin position="640"/>
        <end position="730"/>
    </location>
</feature>
<keyword evidence="3" id="KW-0328">Glycosyltransferase</keyword>
<reference evidence="14 15" key="1">
    <citation type="submission" date="2020-05" db="EMBL/GenBank/DDBJ databases">
        <title>Mucilaginibacter mali sp. nov.</title>
        <authorList>
            <person name="Kim H.S."/>
            <person name="Lee K.C."/>
            <person name="Suh M.K."/>
            <person name="Kim J.-S."/>
            <person name="Han K.-I."/>
            <person name="Eom M.K."/>
            <person name="Shin Y.K."/>
            <person name="Lee J.-S."/>
        </authorList>
    </citation>
    <scope>NUCLEOTIDE SEQUENCE [LARGE SCALE GENOMIC DNA]</scope>
    <source>
        <strain evidence="14 15">G2-14</strain>
    </source>
</reference>
<keyword evidence="10" id="KW-0961">Cell wall biogenesis/degradation</keyword>
<dbReference type="KEGG" id="mmab:HQ865_23840"/>
<evidence type="ECO:0000256" key="3">
    <source>
        <dbReference type="ARBA" id="ARBA00022676"/>
    </source>
</evidence>
<dbReference type="GO" id="GO:0009274">
    <property type="term" value="C:peptidoglycan-based cell wall"/>
    <property type="evidence" value="ECO:0007669"/>
    <property type="project" value="InterPro"/>
</dbReference>
<keyword evidence="8 12" id="KW-1133">Transmembrane helix</keyword>
<evidence type="ECO:0000256" key="5">
    <source>
        <dbReference type="ARBA" id="ARBA00022692"/>
    </source>
</evidence>
<keyword evidence="7" id="KW-0573">Peptidoglycan synthesis</keyword>
<dbReference type="GO" id="GO:0008360">
    <property type="term" value="P:regulation of cell shape"/>
    <property type="evidence" value="ECO:0007669"/>
    <property type="project" value="UniProtKB-KW"/>
</dbReference>
<dbReference type="PANTHER" id="PTHR30400:SF0">
    <property type="entry name" value="BIOSYNTHETIC PEPTIDOGLYCAN TRANSGLYCOSYLASE"/>
    <property type="match status" value="1"/>
</dbReference>
<dbReference type="GO" id="GO:0016020">
    <property type="term" value="C:membrane"/>
    <property type="evidence" value="ECO:0007669"/>
    <property type="project" value="InterPro"/>
</dbReference>
<evidence type="ECO:0000256" key="1">
    <source>
        <dbReference type="ARBA" id="ARBA00022475"/>
    </source>
</evidence>
<evidence type="ECO:0000256" key="12">
    <source>
        <dbReference type="SAM" id="Phobius"/>
    </source>
</evidence>
<sequence>MQRLNPKYIRIAIITLVSLLVLLIIGGFVAWSKREVLLRNAIAKARAKAKKDYNLDVQLTDPHFTGLTTVAFTSITVVPENRDSLLRITKFEIGVKLFPLLFGKVKLAEVNMETGNLNLTNIKGVKNFDFLFRKKKDTTTVHKKTDLADIADNLINQVLYKIPDNLEMKSFRVSYTDDSSKVTVATTASIKDGRLSSNIKVNNSDTIWHFAGTMHPSDKNIDISLFSDKGKITLPFVEKRFHAHVSFDTITTRLNKVENSGGETRIFSTLSARNLVVNHKALAANDIVVPNGSIDANIFVGSNFVSLDSSSVIYMKKLTAHPYLKYTLNPVKIYEMKVNTGWVNAQDMFDSFPGGTFESLQGIHVAGKLNYKMNFYLDTANPKDVQFDSRLDKDGFKVVKYGVTDFGKLNGDFIYTPYEKGKPMPPRIISNANPYYTPLEEIAPDLRNAVMTAEDPTFYKNNGFVEEAFRKSLATDYMEKKFKRGGSTISMQLVKNAFLSRQKTLARKMEEILIVWMIESNRIMTKNRMLEVYFNIIEWGRNVYGIGEASRYYFGKTPAELTLGESIYLASIVPKPKSGLYAFLPDGSLNPRLSYYFNVIGNLMEGHGLTVHRDSSNYGLFTVRLKESLRRQLNPADTGNITRIFKQGDDDDENDMPVTQVTPPPAPEPEKKPNFFQRLFGGGKKKDSTKNEEPKVDTAGKTKKQIRQEKRELKKQEKERQKELKERGLL</sequence>
<evidence type="ECO:0000313" key="14">
    <source>
        <dbReference type="EMBL" id="QKJ32664.1"/>
    </source>
</evidence>
<dbReference type="InterPro" id="IPR011812">
    <property type="entry name" value="Pep_trsgly"/>
</dbReference>
<dbReference type="Pfam" id="PF00912">
    <property type="entry name" value="Transgly"/>
    <property type="match status" value="1"/>
</dbReference>
<dbReference type="PANTHER" id="PTHR30400">
    <property type="entry name" value="MONOFUNCTIONAL BIOSYNTHETIC PEPTIDOGLYCAN TRANSGLYCOSYLASE"/>
    <property type="match status" value="1"/>
</dbReference>
<dbReference type="Proteomes" id="UP000505355">
    <property type="component" value="Chromosome"/>
</dbReference>
<evidence type="ECO:0000256" key="2">
    <source>
        <dbReference type="ARBA" id="ARBA00022519"/>
    </source>
</evidence>
<accession>A0A7D4QFK5</accession>
<evidence type="ECO:0000256" key="11">
    <source>
        <dbReference type="SAM" id="MobiDB-lite"/>
    </source>
</evidence>
<feature type="transmembrane region" description="Helical" evidence="12">
    <location>
        <begin position="12"/>
        <end position="31"/>
    </location>
</feature>
<dbReference type="AlphaFoldDB" id="A0A7D4QFK5"/>
<evidence type="ECO:0000256" key="9">
    <source>
        <dbReference type="ARBA" id="ARBA00023136"/>
    </source>
</evidence>
<dbReference type="InterPro" id="IPR023346">
    <property type="entry name" value="Lysozyme-like_dom_sf"/>
</dbReference>
<keyword evidence="6" id="KW-0133">Cell shape</keyword>
<protein>
    <submittedName>
        <fullName evidence="14">Transglycosylase domain-containing protein</fullName>
    </submittedName>
</protein>
<dbReference type="SUPFAM" id="SSF53955">
    <property type="entry name" value="Lysozyme-like"/>
    <property type="match status" value="1"/>
</dbReference>
<dbReference type="Gene3D" id="1.10.3810.10">
    <property type="entry name" value="Biosynthetic peptidoglycan transglycosylase-like"/>
    <property type="match status" value="1"/>
</dbReference>
<keyword evidence="1" id="KW-1003">Cell membrane</keyword>
<gene>
    <name evidence="14" type="ORF">HQ865_23840</name>
</gene>
<dbReference type="GO" id="GO:0016763">
    <property type="term" value="F:pentosyltransferase activity"/>
    <property type="evidence" value="ECO:0007669"/>
    <property type="project" value="InterPro"/>
</dbReference>